<organism evidence="2 3">
    <name type="scientific">Actinomyces massiliensis F0489</name>
    <dbReference type="NCBI Taxonomy" id="1125718"/>
    <lineage>
        <taxon>Bacteria</taxon>
        <taxon>Bacillati</taxon>
        <taxon>Actinomycetota</taxon>
        <taxon>Actinomycetes</taxon>
        <taxon>Actinomycetales</taxon>
        <taxon>Actinomycetaceae</taxon>
        <taxon>Actinomyces</taxon>
    </lineage>
</organism>
<comment type="caution">
    <text evidence="2">The sequence shown here is derived from an EMBL/GenBank/DDBJ whole genome shotgun (WGS) entry which is preliminary data.</text>
</comment>
<feature type="compositionally biased region" description="Polar residues" evidence="1">
    <location>
        <begin position="1"/>
        <end position="16"/>
    </location>
</feature>
<feature type="region of interest" description="Disordered" evidence="1">
    <location>
        <begin position="1"/>
        <end position="20"/>
    </location>
</feature>
<protein>
    <submittedName>
        <fullName evidence="2">Uncharacterized protein</fullName>
    </submittedName>
</protein>
<evidence type="ECO:0000256" key="1">
    <source>
        <dbReference type="SAM" id="MobiDB-lite"/>
    </source>
</evidence>
<dbReference type="Proteomes" id="UP000002941">
    <property type="component" value="Unassembled WGS sequence"/>
</dbReference>
<gene>
    <name evidence="2" type="ORF">HMPREF1318_1220</name>
</gene>
<dbReference type="EMBL" id="AKFT01000109">
    <property type="protein sequence ID" value="EJF44481.1"/>
    <property type="molecule type" value="Genomic_DNA"/>
</dbReference>
<dbReference type="AlphaFoldDB" id="J0X747"/>
<evidence type="ECO:0000313" key="2">
    <source>
        <dbReference type="EMBL" id="EJF44481.1"/>
    </source>
</evidence>
<name>J0X747_9ACTO</name>
<keyword evidence="3" id="KW-1185">Reference proteome</keyword>
<dbReference type="Pfam" id="PF03995">
    <property type="entry name" value="Inhibitor_I36"/>
    <property type="match status" value="1"/>
</dbReference>
<proteinExistence type="predicted"/>
<sequence length="93" mass="9887">MHTQGGSLSDFSSSVANYGDSRPSCYEFKGYGESRGTCMKNEVASVENRTGLPVTIYFNSGYRGDSQVVPAGASANLVDDLKNDNASHRLGGE</sequence>
<dbReference type="eggNOG" id="ENOG50336DU">
    <property type="taxonomic scope" value="Bacteria"/>
</dbReference>
<dbReference type="PATRIC" id="fig|1125718.3.peg.1397"/>
<dbReference type="Gene3D" id="2.60.20.10">
    <property type="entry name" value="Crystallins"/>
    <property type="match status" value="1"/>
</dbReference>
<reference evidence="2 3" key="1">
    <citation type="submission" date="2012-05" db="EMBL/GenBank/DDBJ databases">
        <authorList>
            <person name="Harkins D.M."/>
            <person name="Madupu R."/>
            <person name="Durkin A.S."/>
            <person name="Torralba M."/>
            <person name="Methe B."/>
            <person name="Sutton G.G."/>
            <person name="Nelson K.E."/>
        </authorList>
    </citation>
    <scope>NUCLEOTIDE SEQUENCE [LARGE SCALE GENOMIC DNA]</scope>
    <source>
        <strain evidence="2 3">F0489</strain>
    </source>
</reference>
<accession>J0X747</accession>
<evidence type="ECO:0000313" key="3">
    <source>
        <dbReference type="Proteomes" id="UP000002941"/>
    </source>
</evidence>